<evidence type="ECO:0000256" key="1">
    <source>
        <dbReference type="ARBA" id="ARBA00007705"/>
    </source>
</evidence>
<evidence type="ECO:0000256" key="3">
    <source>
        <dbReference type="ARBA" id="ARBA00022679"/>
    </source>
</evidence>
<comment type="similarity">
    <text evidence="1">Belongs to the DNA polymerase type-A family.</text>
</comment>
<keyword evidence="4" id="KW-0548">Nucleotidyltransferase</keyword>
<dbReference type="Gene3D" id="1.20.1060.10">
    <property type="entry name" value="Taq DNA Polymerase, Chain T, domain 4"/>
    <property type="match status" value="1"/>
</dbReference>
<dbReference type="InterPro" id="IPR019760">
    <property type="entry name" value="DNA-dir_DNA_pol_A_CS"/>
</dbReference>
<dbReference type="GO" id="GO:0006302">
    <property type="term" value="P:double-strand break repair"/>
    <property type="evidence" value="ECO:0007669"/>
    <property type="project" value="TreeGrafter"/>
</dbReference>
<accession>A0A382TXN1</accession>
<evidence type="ECO:0000256" key="5">
    <source>
        <dbReference type="ARBA" id="ARBA00022705"/>
    </source>
</evidence>
<dbReference type="InterPro" id="IPR043502">
    <property type="entry name" value="DNA/RNA_pol_sf"/>
</dbReference>
<dbReference type="PANTHER" id="PTHR10133">
    <property type="entry name" value="DNA POLYMERASE I"/>
    <property type="match status" value="1"/>
</dbReference>
<protein>
    <recommendedName>
        <fullName evidence="2">DNA-directed DNA polymerase</fullName>
        <ecNumber evidence="2">2.7.7.7</ecNumber>
    </recommendedName>
</protein>
<dbReference type="GO" id="GO:0006261">
    <property type="term" value="P:DNA-templated DNA replication"/>
    <property type="evidence" value="ECO:0007669"/>
    <property type="project" value="InterPro"/>
</dbReference>
<dbReference type="Pfam" id="PF00476">
    <property type="entry name" value="DNA_pol_A"/>
    <property type="match status" value="1"/>
</dbReference>
<evidence type="ECO:0000313" key="10">
    <source>
        <dbReference type="EMBL" id="SVD26397.1"/>
    </source>
</evidence>
<feature type="non-terminal residue" evidence="10">
    <location>
        <position position="298"/>
    </location>
</feature>
<keyword evidence="5" id="KW-0235">DNA replication</keyword>
<dbReference type="SUPFAM" id="SSF56672">
    <property type="entry name" value="DNA/RNA polymerases"/>
    <property type="match status" value="1"/>
</dbReference>
<dbReference type="PRINTS" id="PR00868">
    <property type="entry name" value="DNAPOLI"/>
</dbReference>
<dbReference type="Gene3D" id="1.10.150.20">
    <property type="entry name" value="5' to 3' exonuclease, C-terminal subdomain"/>
    <property type="match status" value="1"/>
</dbReference>
<sequence length="298" mass="33414">VYSAMDAVVTFILFHVFKEAIAKNPRLEKVYDNILVPGIHFLKDIQDIGVPFDRKRLELAQNLMEDDIEEAINSLYNFPEVKIFEKGQGKEFNPNSTVQLRSLLFDYIGLKPTGKKTGTGANSTDAEVLQKLGMQHEVPKLILNIRQKSKIKNTYLDKIIPQLDRDSRLRTNFNLHSTTSGRLSSSGKLNMQQIPRDNPIIKGCIKAKEDNKIVAMDLTTAEVYVAAALSDDKNLQQIFRTGGNFHSSIAKLVFKLPCKISDVTKHYSLERQAAKAVTFGIMYGAGAHKISDQVTKDS</sequence>
<evidence type="ECO:0000256" key="4">
    <source>
        <dbReference type="ARBA" id="ARBA00022695"/>
    </source>
</evidence>
<feature type="non-terminal residue" evidence="10">
    <location>
        <position position="1"/>
    </location>
</feature>
<dbReference type="PANTHER" id="PTHR10133:SF27">
    <property type="entry name" value="DNA POLYMERASE NU"/>
    <property type="match status" value="1"/>
</dbReference>
<evidence type="ECO:0000256" key="2">
    <source>
        <dbReference type="ARBA" id="ARBA00012417"/>
    </source>
</evidence>
<dbReference type="AlphaFoldDB" id="A0A382TXN1"/>
<dbReference type="GO" id="GO:0003677">
    <property type="term" value="F:DNA binding"/>
    <property type="evidence" value="ECO:0007669"/>
    <property type="project" value="UniProtKB-KW"/>
</dbReference>
<dbReference type="InterPro" id="IPR002298">
    <property type="entry name" value="DNA_polymerase_A"/>
</dbReference>
<keyword evidence="7" id="KW-0238">DNA-binding</keyword>
<evidence type="ECO:0000256" key="6">
    <source>
        <dbReference type="ARBA" id="ARBA00022932"/>
    </source>
</evidence>
<dbReference type="Gene3D" id="3.30.70.370">
    <property type="match status" value="1"/>
</dbReference>
<organism evidence="10">
    <name type="scientific">marine metagenome</name>
    <dbReference type="NCBI Taxonomy" id="408172"/>
    <lineage>
        <taxon>unclassified sequences</taxon>
        <taxon>metagenomes</taxon>
        <taxon>ecological metagenomes</taxon>
    </lineage>
</organism>
<comment type="catalytic activity">
    <reaction evidence="8">
        <text>DNA(n) + a 2'-deoxyribonucleoside 5'-triphosphate = DNA(n+1) + diphosphate</text>
        <dbReference type="Rhea" id="RHEA:22508"/>
        <dbReference type="Rhea" id="RHEA-COMP:17339"/>
        <dbReference type="Rhea" id="RHEA-COMP:17340"/>
        <dbReference type="ChEBI" id="CHEBI:33019"/>
        <dbReference type="ChEBI" id="CHEBI:61560"/>
        <dbReference type="ChEBI" id="CHEBI:173112"/>
        <dbReference type="EC" id="2.7.7.7"/>
    </reaction>
</comment>
<evidence type="ECO:0000256" key="8">
    <source>
        <dbReference type="ARBA" id="ARBA00049244"/>
    </source>
</evidence>
<keyword evidence="3" id="KW-0808">Transferase</keyword>
<keyword evidence="6" id="KW-0239">DNA-directed DNA polymerase</keyword>
<dbReference type="InterPro" id="IPR001098">
    <property type="entry name" value="DNA-dir_DNA_pol_A_palm_dom"/>
</dbReference>
<dbReference type="GO" id="GO:0003887">
    <property type="term" value="F:DNA-directed DNA polymerase activity"/>
    <property type="evidence" value="ECO:0007669"/>
    <property type="project" value="UniProtKB-KW"/>
</dbReference>
<evidence type="ECO:0000259" key="9">
    <source>
        <dbReference type="Pfam" id="PF00476"/>
    </source>
</evidence>
<dbReference type="EC" id="2.7.7.7" evidence="2"/>
<feature type="domain" description="DNA-directed DNA polymerase family A palm" evidence="9">
    <location>
        <begin position="80"/>
        <end position="294"/>
    </location>
</feature>
<name>A0A382TXN1_9ZZZZ</name>
<dbReference type="EMBL" id="UINC01139689">
    <property type="protein sequence ID" value="SVD26397.1"/>
    <property type="molecule type" value="Genomic_DNA"/>
</dbReference>
<dbReference type="PROSITE" id="PS00447">
    <property type="entry name" value="DNA_POLYMERASE_A"/>
    <property type="match status" value="1"/>
</dbReference>
<evidence type="ECO:0000256" key="7">
    <source>
        <dbReference type="ARBA" id="ARBA00023125"/>
    </source>
</evidence>
<reference evidence="10" key="1">
    <citation type="submission" date="2018-05" db="EMBL/GenBank/DDBJ databases">
        <authorList>
            <person name="Lanie J.A."/>
            <person name="Ng W.-L."/>
            <person name="Kazmierczak K.M."/>
            <person name="Andrzejewski T.M."/>
            <person name="Davidsen T.M."/>
            <person name="Wayne K.J."/>
            <person name="Tettelin H."/>
            <person name="Glass J.I."/>
            <person name="Rusch D."/>
            <person name="Podicherti R."/>
            <person name="Tsui H.-C.T."/>
            <person name="Winkler M.E."/>
        </authorList>
    </citation>
    <scope>NUCLEOTIDE SEQUENCE</scope>
</reference>
<proteinExistence type="inferred from homology"/>
<gene>
    <name evidence="10" type="ORF">METZ01_LOCUS379251</name>
</gene>